<evidence type="ECO:0000313" key="9">
    <source>
        <dbReference type="EMBL" id="CAL4154413.1"/>
    </source>
</evidence>
<dbReference type="Proteomes" id="UP001497623">
    <property type="component" value="Unassembled WGS sequence"/>
</dbReference>
<dbReference type="PROSITE" id="PS00086">
    <property type="entry name" value="CYTOCHROME_P450"/>
    <property type="match status" value="1"/>
</dbReference>
<comment type="similarity">
    <text evidence="2 8">Belongs to the cytochrome P450 family.</text>
</comment>
<dbReference type="PANTHER" id="PTHR24300:SF403">
    <property type="entry name" value="CYTOCHROME P450 306A1"/>
    <property type="match status" value="1"/>
</dbReference>
<evidence type="ECO:0000256" key="8">
    <source>
        <dbReference type="RuleBase" id="RU000461"/>
    </source>
</evidence>
<evidence type="ECO:0000313" key="10">
    <source>
        <dbReference type="Proteomes" id="UP001497623"/>
    </source>
</evidence>
<dbReference type="PRINTS" id="PR00463">
    <property type="entry name" value="EP450I"/>
</dbReference>
<evidence type="ECO:0000256" key="1">
    <source>
        <dbReference type="ARBA" id="ARBA00001971"/>
    </source>
</evidence>
<protein>
    <recommendedName>
        <fullName evidence="11">Cytochrome P450</fullName>
    </recommendedName>
</protein>
<comment type="caution">
    <text evidence="9">The sequence shown here is derived from an EMBL/GenBank/DDBJ whole genome shotgun (WGS) entry which is preliminary data.</text>
</comment>
<dbReference type="PRINTS" id="PR00385">
    <property type="entry name" value="P450"/>
</dbReference>
<reference evidence="9 10" key="1">
    <citation type="submission" date="2024-05" db="EMBL/GenBank/DDBJ databases">
        <authorList>
            <person name="Wallberg A."/>
        </authorList>
    </citation>
    <scope>NUCLEOTIDE SEQUENCE [LARGE SCALE GENOMIC DNA]</scope>
</reference>
<comment type="cofactor">
    <cofactor evidence="1 7">
        <name>heme</name>
        <dbReference type="ChEBI" id="CHEBI:30413"/>
    </cofactor>
</comment>
<evidence type="ECO:0008006" key="11">
    <source>
        <dbReference type="Google" id="ProtNLM"/>
    </source>
</evidence>
<dbReference type="GO" id="GO:0006805">
    <property type="term" value="P:xenobiotic metabolic process"/>
    <property type="evidence" value="ECO:0007669"/>
    <property type="project" value="TreeGrafter"/>
</dbReference>
<gene>
    <name evidence="9" type="ORF">MNOR_LOCUS31339</name>
</gene>
<keyword evidence="5 7" id="KW-0408">Iron</keyword>
<keyword evidence="3 7" id="KW-0479">Metal-binding</keyword>
<dbReference type="GO" id="GO:0005737">
    <property type="term" value="C:cytoplasm"/>
    <property type="evidence" value="ECO:0007669"/>
    <property type="project" value="TreeGrafter"/>
</dbReference>
<dbReference type="GO" id="GO:0005506">
    <property type="term" value="F:iron ion binding"/>
    <property type="evidence" value="ECO:0007669"/>
    <property type="project" value="InterPro"/>
</dbReference>
<accession>A0AAV2S4R0</accession>
<proteinExistence type="inferred from homology"/>
<dbReference type="GO" id="GO:0020037">
    <property type="term" value="F:heme binding"/>
    <property type="evidence" value="ECO:0007669"/>
    <property type="project" value="InterPro"/>
</dbReference>
<keyword evidence="4 8" id="KW-0560">Oxidoreductase</keyword>
<dbReference type="InterPro" id="IPR002401">
    <property type="entry name" value="Cyt_P450_E_grp-I"/>
</dbReference>
<dbReference type="AlphaFoldDB" id="A0AAV2S4R0"/>
<dbReference type="InterPro" id="IPR001128">
    <property type="entry name" value="Cyt_P450"/>
</dbReference>
<dbReference type="PANTHER" id="PTHR24300">
    <property type="entry name" value="CYTOCHROME P450 508A4-RELATED"/>
    <property type="match status" value="1"/>
</dbReference>
<dbReference type="InterPro" id="IPR017972">
    <property type="entry name" value="Cyt_P450_CS"/>
</dbReference>
<keyword evidence="10" id="KW-1185">Reference proteome</keyword>
<dbReference type="InterPro" id="IPR036396">
    <property type="entry name" value="Cyt_P450_sf"/>
</dbReference>
<dbReference type="SUPFAM" id="SSF48264">
    <property type="entry name" value="Cytochrome P450"/>
    <property type="match status" value="1"/>
</dbReference>
<evidence type="ECO:0000256" key="7">
    <source>
        <dbReference type="PIRSR" id="PIRSR602401-1"/>
    </source>
</evidence>
<keyword evidence="6 8" id="KW-0503">Monooxygenase</keyword>
<evidence type="ECO:0000256" key="4">
    <source>
        <dbReference type="ARBA" id="ARBA00023002"/>
    </source>
</evidence>
<dbReference type="Gene3D" id="1.10.630.10">
    <property type="entry name" value="Cytochrome P450"/>
    <property type="match status" value="1"/>
</dbReference>
<sequence>MLVEVILFVLVAALLIYILLKENLPDNAPRGPMRIPFLGCFDFVLNLKDMRRLRDKYGDIFMMKLGNQFMVYICNYQLIKEAFSSPHVVDRPYFEMAFFVTDGVPAGVAMTSGEQWASIRKFLLRQMRNLGMGKSYMEDAIMQEAKKLGADLEKLVGKPAIIPKSVDISVLNIIWRLIANKAYDYNDEKVIELMDILKRMEEDPALFIKDFFPILKYLPKSLRNFLLNEGVVEKLKKRCIEFTKETIDEHRMNLDRDDPLDVIDHYLIEMDEQKKNPNGPQFKSDMDLTTTIIELFVAGSQTTSHTLRWFIYCIAAHPEVQKKLHIEIDAAVDSDVEISLDHKDSLPYLEATINETHRYCSLDLAGLPHQTSKDIQLRGHTIPKGAQVYACPGLCHEDPNHWKEPKKFQPERFIDENGKFKPQKDSFMPFSIGRRQCLGEALARMELYFFSAVLLQKFHFAPPEGCTIDLEPQPIPLSQYPKEQNLILSSRNAKPED</sequence>
<name>A0AAV2S4R0_MEGNR</name>
<evidence type="ECO:0000256" key="6">
    <source>
        <dbReference type="ARBA" id="ARBA00023033"/>
    </source>
</evidence>
<dbReference type="GO" id="GO:0008395">
    <property type="term" value="F:steroid hydroxylase activity"/>
    <property type="evidence" value="ECO:0007669"/>
    <property type="project" value="TreeGrafter"/>
</dbReference>
<dbReference type="EMBL" id="CAXKWB010040191">
    <property type="protein sequence ID" value="CAL4154413.1"/>
    <property type="molecule type" value="Genomic_DNA"/>
</dbReference>
<dbReference type="InterPro" id="IPR050182">
    <property type="entry name" value="Cytochrome_P450_fam2"/>
</dbReference>
<evidence type="ECO:0000256" key="3">
    <source>
        <dbReference type="ARBA" id="ARBA00022723"/>
    </source>
</evidence>
<dbReference type="GO" id="GO:0006082">
    <property type="term" value="P:organic acid metabolic process"/>
    <property type="evidence" value="ECO:0007669"/>
    <property type="project" value="TreeGrafter"/>
</dbReference>
<dbReference type="Pfam" id="PF00067">
    <property type="entry name" value="p450"/>
    <property type="match status" value="1"/>
</dbReference>
<dbReference type="FunFam" id="1.10.630.10:FF:000036">
    <property type="entry name" value="CYtochrome P450 family"/>
    <property type="match status" value="1"/>
</dbReference>
<feature type="binding site" description="axial binding residue" evidence="7">
    <location>
        <position position="437"/>
    </location>
    <ligand>
        <name>heme</name>
        <dbReference type="ChEBI" id="CHEBI:30413"/>
    </ligand>
    <ligandPart>
        <name>Fe</name>
        <dbReference type="ChEBI" id="CHEBI:18248"/>
    </ligandPart>
</feature>
<keyword evidence="7 8" id="KW-0349">Heme</keyword>
<evidence type="ECO:0000256" key="5">
    <source>
        <dbReference type="ARBA" id="ARBA00023004"/>
    </source>
</evidence>
<dbReference type="GO" id="GO:0016712">
    <property type="term" value="F:oxidoreductase activity, acting on paired donors, with incorporation or reduction of molecular oxygen, reduced flavin or flavoprotein as one donor, and incorporation of one atom of oxygen"/>
    <property type="evidence" value="ECO:0007669"/>
    <property type="project" value="TreeGrafter"/>
</dbReference>
<organism evidence="9 10">
    <name type="scientific">Meganyctiphanes norvegica</name>
    <name type="common">Northern krill</name>
    <name type="synonym">Thysanopoda norvegica</name>
    <dbReference type="NCBI Taxonomy" id="48144"/>
    <lineage>
        <taxon>Eukaryota</taxon>
        <taxon>Metazoa</taxon>
        <taxon>Ecdysozoa</taxon>
        <taxon>Arthropoda</taxon>
        <taxon>Crustacea</taxon>
        <taxon>Multicrustacea</taxon>
        <taxon>Malacostraca</taxon>
        <taxon>Eumalacostraca</taxon>
        <taxon>Eucarida</taxon>
        <taxon>Euphausiacea</taxon>
        <taxon>Euphausiidae</taxon>
        <taxon>Meganyctiphanes</taxon>
    </lineage>
</organism>
<evidence type="ECO:0000256" key="2">
    <source>
        <dbReference type="ARBA" id="ARBA00010617"/>
    </source>
</evidence>